<protein>
    <submittedName>
        <fullName evidence="2">Formylglycine-generating enzyme family protein</fullName>
    </submittedName>
</protein>
<dbReference type="InterPro" id="IPR005532">
    <property type="entry name" value="SUMF_dom"/>
</dbReference>
<dbReference type="PANTHER" id="PTHR23150:SF19">
    <property type="entry name" value="FORMYLGLYCINE-GENERATING ENZYME"/>
    <property type="match status" value="1"/>
</dbReference>
<dbReference type="Pfam" id="PF03781">
    <property type="entry name" value="FGE-sulfatase"/>
    <property type="match status" value="1"/>
</dbReference>
<accession>A0ABT7BQX2</accession>
<gene>
    <name evidence="2" type="ORF">PMH09_00045</name>
</gene>
<name>A0ABT7BQX2_9CYAN</name>
<organism evidence="2 3">
    <name type="scientific">Roseofilum casamattae BLCC-M143</name>
    <dbReference type="NCBI Taxonomy" id="3022442"/>
    <lineage>
        <taxon>Bacteria</taxon>
        <taxon>Bacillati</taxon>
        <taxon>Cyanobacteriota</taxon>
        <taxon>Cyanophyceae</taxon>
        <taxon>Desertifilales</taxon>
        <taxon>Desertifilaceae</taxon>
        <taxon>Roseofilum</taxon>
        <taxon>Roseofilum casamattae</taxon>
    </lineage>
</organism>
<proteinExistence type="predicted"/>
<dbReference type="InterPro" id="IPR051043">
    <property type="entry name" value="Sulfatase_Mod_Factor_Kinase"/>
</dbReference>
<dbReference type="EMBL" id="JAQOSQ010000001">
    <property type="protein sequence ID" value="MDJ1181571.1"/>
    <property type="molecule type" value="Genomic_DNA"/>
</dbReference>
<reference evidence="2 3" key="1">
    <citation type="submission" date="2023-01" db="EMBL/GenBank/DDBJ databases">
        <title>Novel diversity within Roseofilum (Cyanobacteria; Desertifilaceae) from marine benthic mats with descriptions of four novel species.</title>
        <authorList>
            <person name="Wang Y."/>
            <person name="Berthold D.E."/>
            <person name="Hu J."/>
            <person name="Lefler F.W."/>
            <person name="Laughinghouse H.D. IV."/>
        </authorList>
    </citation>
    <scope>NUCLEOTIDE SEQUENCE [LARGE SCALE GENOMIC DNA]</scope>
    <source>
        <strain evidence="2 3">BLCC-M143</strain>
    </source>
</reference>
<dbReference type="InterPro" id="IPR016187">
    <property type="entry name" value="CTDL_fold"/>
</dbReference>
<keyword evidence="3" id="KW-1185">Reference proteome</keyword>
<dbReference type="Proteomes" id="UP001232992">
    <property type="component" value="Unassembled WGS sequence"/>
</dbReference>
<dbReference type="Gene3D" id="3.90.1580.10">
    <property type="entry name" value="paralog of FGE (formylglycine-generating enzyme)"/>
    <property type="match status" value="1"/>
</dbReference>
<evidence type="ECO:0000259" key="1">
    <source>
        <dbReference type="Pfam" id="PF03781"/>
    </source>
</evidence>
<dbReference type="InterPro" id="IPR042095">
    <property type="entry name" value="SUMF_sf"/>
</dbReference>
<feature type="domain" description="Sulfatase-modifying factor enzyme-like" evidence="1">
    <location>
        <begin position="88"/>
        <end position="271"/>
    </location>
</feature>
<evidence type="ECO:0000313" key="3">
    <source>
        <dbReference type="Proteomes" id="UP001232992"/>
    </source>
</evidence>
<dbReference type="PANTHER" id="PTHR23150">
    <property type="entry name" value="SULFATASE MODIFYING FACTOR 1, 2"/>
    <property type="match status" value="1"/>
</dbReference>
<dbReference type="SUPFAM" id="SSF56436">
    <property type="entry name" value="C-type lectin-like"/>
    <property type="match status" value="1"/>
</dbReference>
<evidence type="ECO:0000313" key="2">
    <source>
        <dbReference type="EMBL" id="MDJ1181571.1"/>
    </source>
</evidence>
<sequence length="276" mass="31238">MFNRRDAMQIMGFAALGYAGSLLSSRFGGAIARAAKPLELERSLQKFSFETVAVNLEGEIAERQQREASYFREDLGDGVGLEMVQITPRLYMGKFLITQAQWRKVAALEPVRSPLDGNPSEFTGDRLPVESVSIQECQEFCDRLSRHTGRTYRLPLETEWEYACRAGTTTAFHYGPVLTRQLANYGSHSTTTAVGRFPANPLGLYDMHGNVWEWCHQGGDRYLHPWSQPQYVRQPIRGGSWLNQARRCRSVYGLWFPAPVKFSGLGLRVVRSIEPI</sequence>
<comment type="caution">
    <text evidence="2">The sequence shown here is derived from an EMBL/GenBank/DDBJ whole genome shotgun (WGS) entry which is preliminary data.</text>
</comment>